<dbReference type="Proteomes" id="UP000186364">
    <property type="component" value="Unassembled WGS sequence"/>
</dbReference>
<keyword evidence="8" id="KW-1185">Reference proteome</keyword>
<keyword evidence="4 5" id="KW-0732">Signal</keyword>
<protein>
    <submittedName>
        <fullName evidence="7">Peptide ABC transporter substrate-binding protein</fullName>
    </submittedName>
</protein>
<dbReference type="InterPro" id="IPR030678">
    <property type="entry name" value="Peptide/Ni-bd"/>
</dbReference>
<dbReference type="GO" id="GO:0015833">
    <property type="term" value="P:peptide transport"/>
    <property type="evidence" value="ECO:0007669"/>
    <property type="project" value="TreeGrafter"/>
</dbReference>
<sequence>MQKSSHLKTIRLIALLGGIASAAFFTSPVAAQELRVATSYKLMTLDPQFADLNENTSLLSHIYERLVYQDERLNPVPGLALSWKRLSDTQWQFKLRENVRFHDRSPFTADDVVYSLERVRSVLKPPSGSFQSYTQSIKAVRATDPLTVLIETTASAPALPLALSSIFIMPHPSSGFRSTEELNSAAVPPIGTGPYKFASWQSGERLKLTRNDDYWGGKPAWSEVDFRVMESPAARVAALTTGEVDLADSLPARDVATLKQRGVTVVSASAARSNFLQFDVDRDPLPGVTDKAGKPIPNPFKDKRVREALSVATDRPLLSDKILLGYGTAAAQLFPNGLPGTSAKLVATPPDYEKAKALLAEAGLSDGFNVVLAGPAGRYPGDAESLQAIAQNWARIGVRAQPVVAPFSVFATKRSAGEYPLWYGGCSGDSVSLCLDTVLASPNAERKTGANNYGRYRNPAFDDLLMKAQAIEEGPERNAALAAATEFVLADYPIVPLYHFHLIAGYGKHVSAYSVHPRGWTTAMQAVPTGE</sequence>
<dbReference type="GO" id="GO:0030288">
    <property type="term" value="C:outer membrane-bounded periplasmic space"/>
    <property type="evidence" value="ECO:0007669"/>
    <property type="project" value="UniProtKB-ARBA"/>
</dbReference>
<proteinExistence type="inferred from homology"/>
<dbReference type="PANTHER" id="PTHR30290:SF9">
    <property type="entry name" value="OLIGOPEPTIDE-BINDING PROTEIN APPA"/>
    <property type="match status" value="1"/>
</dbReference>
<name>A0A1Q9AW26_9HYPH</name>
<feature type="signal peptide" evidence="5">
    <location>
        <begin position="1"/>
        <end position="22"/>
    </location>
</feature>
<evidence type="ECO:0000256" key="3">
    <source>
        <dbReference type="ARBA" id="ARBA00022448"/>
    </source>
</evidence>
<dbReference type="Gene3D" id="3.90.76.10">
    <property type="entry name" value="Dipeptide-binding Protein, Domain 1"/>
    <property type="match status" value="1"/>
</dbReference>
<accession>A0A1Q9AW26</accession>
<comment type="similarity">
    <text evidence="2">Belongs to the bacterial solute-binding protein 5 family.</text>
</comment>
<organism evidence="7 8">
    <name type="scientific">Xaviernesmea oryzae</name>
    <dbReference type="NCBI Taxonomy" id="464029"/>
    <lineage>
        <taxon>Bacteria</taxon>
        <taxon>Pseudomonadati</taxon>
        <taxon>Pseudomonadota</taxon>
        <taxon>Alphaproteobacteria</taxon>
        <taxon>Hyphomicrobiales</taxon>
        <taxon>Rhizobiaceae</taxon>
        <taxon>Rhizobium/Agrobacterium group</taxon>
        <taxon>Xaviernesmea</taxon>
    </lineage>
</organism>
<comment type="subcellular location">
    <subcellularLocation>
        <location evidence="1">Periplasm</location>
    </subcellularLocation>
</comment>
<evidence type="ECO:0000256" key="2">
    <source>
        <dbReference type="ARBA" id="ARBA00005695"/>
    </source>
</evidence>
<evidence type="ECO:0000256" key="4">
    <source>
        <dbReference type="ARBA" id="ARBA00022729"/>
    </source>
</evidence>
<dbReference type="GO" id="GO:1904680">
    <property type="term" value="F:peptide transmembrane transporter activity"/>
    <property type="evidence" value="ECO:0007669"/>
    <property type="project" value="TreeGrafter"/>
</dbReference>
<dbReference type="AlphaFoldDB" id="A0A1Q9AW26"/>
<evidence type="ECO:0000259" key="6">
    <source>
        <dbReference type="Pfam" id="PF00496"/>
    </source>
</evidence>
<dbReference type="Gene3D" id="3.40.190.10">
    <property type="entry name" value="Periplasmic binding protein-like II"/>
    <property type="match status" value="1"/>
</dbReference>
<dbReference type="EMBL" id="MKIP01000050">
    <property type="protein sequence ID" value="OLP59635.1"/>
    <property type="molecule type" value="Genomic_DNA"/>
</dbReference>
<dbReference type="Gene3D" id="3.10.105.10">
    <property type="entry name" value="Dipeptide-binding Protein, Domain 3"/>
    <property type="match status" value="1"/>
</dbReference>
<gene>
    <name evidence="7" type="ORF">BJF93_11190</name>
</gene>
<dbReference type="GO" id="GO:0043190">
    <property type="term" value="C:ATP-binding cassette (ABC) transporter complex"/>
    <property type="evidence" value="ECO:0007669"/>
    <property type="project" value="InterPro"/>
</dbReference>
<dbReference type="CDD" id="cd08498">
    <property type="entry name" value="PBP2_NikA_DppA_OppA_like_2"/>
    <property type="match status" value="1"/>
</dbReference>
<keyword evidence="3" id="KW-0813">Transport</keyword>
<feature type="domain" description="Solute-binding protein family 5" evidence="6">
    <location>
        <begin position="74"/>
        <end position="430"/>
    </location>
</feature>
<dbReference type="PANTHER" id="PTHR30290">
    <property type="entry name" value="PERIPLASMIC BINDING COMPONENT OF ABC TRANSPORTER"/>
    <property type="match status" value="1"/>
</dbReference>
<dbReference type="PIRSF" id="PIRSF002741">
    <property type="entry name" value="MppA"/>
    <property type="match status" value="1"/>
</dbReference>
<dbReference type="SUPFAM" id="SSF53850">
    <property type="entry name" value="Periplasmic binding protein-like II"/>
    <property type="match status" value="1"/>
</dbReference>
<evidence type="ECO:0000313" key="7">
    <source>
        <dbReference type="EMBL" id="OLP59635.1"/>
    </source>
</evidence>
<evidence type="ECO:0000256" key="5">
    <source>
        <dbReference type="SAM" id="SignalP"/>
    </source>
</evidence>
<evidence type="ECO:0000313" key="8">
    <source>
        <dbReference type="Proteomes" id="UP000186364"/>
    </source>
</evidence>
<feature type="chain" id="PRO_5010167010" evidence="5">
    <location>
        <begin position="23"/>
        <end position="531"/>
    </location>
</feature>
<reference evidence="7 8" key="1">
    <citation type="submission" date="2016-09" db="EMBL/GenBank/DDBJ databases">
        <title>Rhizobium sp. nov., a novel species isolated from the rice rhizosphere.</title>
        <authorList>
            <person name="Zhao J."/>
            <person name="Zhang X."/>
        </authorList>
    </citation>
    <scope>NUCLEOTIDE SEQUENCE [LARGE SCALE GENOMIC DNA]</scope>
    <source>
        <strain evidence="7 8">1.7048</strain>
    </source>
</reference>
<comment type="caution">
    <text evidence="7">The sequence shown here is derived from an EMBL/GenBank/DDBJ whole genome shotgun (WGS) entry which is preliminary data.</text>
</comment>
<dbReference type="InterPro" id="IPR000914">
    <property type="entry name" value="SBP_5_dom"/>
</dbReference>
<dbReference type="InterPro" id="IPR039424">
    <property type="entry name" value="SBP_5"/>
</dbReference>
<evidence type="ECO:0000256" key="1">
    <source>
        <dbReference type="ARBA" id="ARBA00004418"/>
    </source>
</evidence>
<dbReference type="Pfam" id="PF00496">
    <property type="entry name" value="SBP_bac_5"/>
    <property type="match status" value="1"/>
</dbReference>